<dbReference type="OMA" id="YLMEQLW"/>
<dbReference type="Pfam" id="PF13456">
    <property type="entry name" value="RVT_3"/>
    <property type="match status" value="1"/>
</dbReference>
<protein>
    <recommendedName>
        <fullName evidence="1">RNase H type-1 domain-containing protein</fullName>
    </recommendedName>
</protein>
<evidence type="ECO:0000313" key="2">
    <source>
        <dbReference type="RefSeq" id="XP_016453234.1"/>
    </source>
</evidence>
<dbReference type="InterPro" id="IPR002156">
    <property type="entry name" value="RNaseH_domain"/>
</dbReference>
<reference evidence="2" key="1">
    <citation type="submission" date="2025-08" db="UniProtKB">
        <authorList>
            <consortium name="RefSeq"/>
        </authorList>
    </citation>
    <scope>IDENTIFICATION</scope>
</reference>
<evidence type="ECO:0000259" key="1">
    <source>
        <dbReference type="Pfam" id="PF13456"/>
    </source>
</evidence>
<dbReference type="Gene3D" id="3.30.420.10">
    <property type="entry name" value="Ribonuclease H-like superfamily/Ribonuclease H"/>
    <property type="match status" value="1"/>
</dbReference>
<dbReference type="CDD" id="cd06222">
    <property type="entry name" value="RNase_H_like"/>
    <property type="match status" value="1"/>
</dbReference>
<dbReference type="SUPFAM" id="SSF53098">
    <property type="entry name" value="Ribonuclease H-like"/>
    <property type="match status" value="1"/>
</dbReference>
<feature type="domain" description="RNase H type-1" evidence="1">
    <location>
        <begin position="14"/>
        <end position="118"/>
    </location>
</feature>
<dbReference type="SMR" id="A0A1S3YLT8"/>
<sequence>MGMHALMQEKRVLEGGGVFRNNRGDWVLGFTKGLPNTDSLRAEFQDLWMGPKITLGQGLSLLVIDTNSEMVLKMLKHSNLTHNPIISECRYLMEQLWKPVIDHSYREQNQVAYLLAKEGARKEVF</sequence>
<dbReference type="RefSeq" id="XP_016453234.1">
    <property type="nucleotide sequence ID" value="XM_016597748.1"/>
</dbReference>
<organism evidence="2">
    <name type="scientific">Nicotiana tabacum</name>
    <name type="common">Common tobacco</name>
    <dbReference type="NCBI Taxonomy" id="4097"/>
    <lineage>
        <taxon>Eukaryota</taxon>
        <taxon>Viridiplantae</taxon>
        <taxon>Streptophyta</taxon>
        <taxon>Embryophyta</taxon>
        <taxon>Tracheophyta</taxon>
        <taxon>Spermatophyta</taxon>
        <taxon>Magnoliopsida</taxon>
        <taxon>eudicotyledons</taxon>
        <taxon>Gunneridae</taxon>
        <taxon>Pentapetalae</taxon>
        <taxon>asterids</taxon>
        <taxon>lamiids</taxon>
        <taxon>Solanales</taxon>
        <taxon>Solanaceae</taxon>
        <taxon>Nicotianoideae</taxon>
        <taxon>Nicotianeae</taxon>
        <taxon>Nicotiana</taxon>
    </lineage>
</organism>
<dbReference type="InterPro" id="IPR036397">
    <property type="entry name" value="RNaseH_sf"/>
</dbReference>
<dbReference type="GO" id="GO:0004523">
    <property type="term" value="F:RNA-DNA hybrid ribonuclease activity"/>
    <property type="evidence" value="ECO:0007669"/>
    <property type="project" value="InterPro"/>
</dbReference>
<dbReference type="InterPro" id="IPR044730">
    <property type="entry name" value="RNase_H-like_dom_plant"/>
</dbReference>
<name>A0A1S3YLT8_TOBAC</name>
<dbReference type="OrthoDB" id="1306056at2759"/>
<dbReference type="KEGG" id="nta:107777662"/>
<dbReference type="InterPro" id="IPR053151">
    <property type="entry name" value="RNase_H-like"/>
</dbReference>
<gene>
    <name evidence="2" type="primary">LOC107777662</name>
</gene>
<dbReference type="PaxDb" id="4097-A0A1S3YLT8"/>
<dbReference type="AlphaFoldDB" id="A0A1S3YLT8"/>
<dbReference type="InterPro" id="IPR012337">
    <property type="entry name" value="RNaseH-like_sf"/>
</dbReference>
<accession>A0A1S3YLT8</accession>
<dbReference type="PANTHER" id="PTHR47723:SF19">
    <property type="entry name" value="POLYNUCLEOTIDYL TRANSFERASE, RIBONUCLEASE H-LIKE SUPERFAMILY PROTEIN"/>
    <property type="match status" value="1"/>
</dbReference>
<dbReference type="PANTHER" id="PTHR47723">
    <property type="entry name" value="OS05G0353850 PROTEIN"/>
    <property type="match status" value="1"/>
</dbReference>
<dbReference type="GO" id="GO:0003676">
    <property type="term" value="F:nucleic acid binding"/>
    <property type="evidence" value="ECO:0007669"/>
    <property type="project" value="InterPro"/>
</dbReference>
<proteinExistence type="predicted"/>